<keyword evidence="1" id="KW-0472">Membrane</keyword>
<evidence type="ECO:0000313" key="4">
    <source>
        <dbReference type="Proteomes" id="UP001321473"/>
    </source>
</evidence>
<sequence length="195" mass="20303">MKVEWRHNGTVVPAHTGQTASAASLRVWHTPLSTESGATLTHSRLRLANVSAQHSGVYACHFSDGMGTLARSKQLVVQPKVSAKSGNQPGPCDSGCSDKSAACNGKQSCRCADGSTPCTKDSGGPHLASILAWVSSAAAVAVLLAALAVLAARRIRRTSGCTLLENVQDDDGLEHAASRRNSFTAMTSHVPCELV</sequence>
<dbReference type="SUPFAM" id="SSF48726">
    <property type="entry name" value="Immunoglobulin"/>
    <property type="match status" value="1"/>
</dbReference>
<keyword evidence="1" id="KW-1133">Transmembrane helix</keyword>
<dbReference type="InterPro" id="IPR013783">
    <property type="entry name" value="Ig-like_fold"/>
</dbReference>
<dbReference type="Gene3D" id="2.60.40.10">
    <property type="entry name" value="Immunoglobulins"/>
    <property type="match status" value="1"/>
</dbReference>
<feature type="domain" description="Ig-like" evidence="2">
    <location>
        <begin position="1"/>
        <end position="76"/>
    </location>
</feature>
<dbReference type="AlphaFoldDB" id="A0AAQ4E133"/>
<evidence type="ECO:0000313" key="3">
    <source>
        <dbReference type="EMBL" id="KAK8768423.1"/>
    </source>
</evidence>
<proteinExistence type="predicted"/>
<keyword evidence="1" id="KW-0812">Transmembrane</keyword>
<name>A0AAQ4E133_AMBAM</name>
<reference evidence="3 4" key="1">
    <citation type="journal article" date="2023" name="Arcadia Sci">
        <title>De novo assembly of a long-read Amblyomma americanum tick genome.</title>
        <authorList>
            <person name="Chou S."/>
            <person name="Poskanzer K.E."/>
            <person name="Rollins M."/>
            <person name="Thuy-Boun P.S."/>
        </authorList>
    </citation>
    <scope>NUCLEOTIDE SEQUENCE [LARGE SCALE GENOMIC DNA]</scope>
    <source>
        <strain evidence="3">F_SG_1</strain>
        <tissue evidence="3">Salivary glands</tissue>
    </source>
</reference>
<organism evidence="3 4">
    <name type="scientific">Amblyomma americanum</name>
    <name type="common">Lone star tick</name>
    <dbReference type="NCBI Taxonomy" id="6943"/>
    <lineage>
        <taxon>Eukaryota</taxon>
        <taxon>Metazoa</taxon>
        <taxon>Ecdysozoa</taxon>
        <taxon>Arthropoda</taxon>
        <taxon>Chelicerata</taxon>
        <taxon>Arachnida</taxon>
        <taxon>Acari</taxon>
        <taxon>Parasitiformes</taxon>
        <taxon>Ixodida</taxon>
        <taxon>Ixodoidea</taxon>
        <taxon>Ixodidae</taxon>
        <taxon>Amblyomminae</taxon>
        <taxon>Amblyomma</taxon>
    </lineage>
</organism>
<feature type="transmembrane region" description="Helical" evidence="1">
    <location>
        <begin position="130"/>
        <end position="150"/>
    </location>
</feature>
<keyword evidence="4" id="KW-1185">Reference proteome</keyword>
<dbReference type="InterPro" id="IPR007110">
    <property type="entry name" value="Ig-like_dom"/>
</dbReference>
<dbReference type="EMBL" id="JARKHS020023988">
    <property type="protein sequence ID" value="KAK8768423.1"/>
    <property type="molecule type" value="Genomic_DNA"/>
</dbReference>
<comment type="caution">
    <text evidence="3">The sequence shown here is derived from an EMBL/GenBank/DDBJ whole genome shotgun (WGS) entry which is preliminary data.</text>
</comment>
<evidence type="ECO:0000256" key="1">
    <source>
        <dbReference type="SAM" id="Phobius"/>
    </source>
</evidence>
<accession>A0AAQ4E133</accession>
<gene>
    <name evidence="3" type="ORF">V5799_015112</name>
</gene>
<protein>
    <recommendedName>
        <fullName evidence="2">Ig-like domain-containing protein</fullName>
    </recommendedName>
</protein>
<dbReference type="PROSITE" id="PS50835">
    <property type="entry name" value="IG_LIKE"/>
    <property type="match status" value="1"/>
</dbReference>
<dbReference type="InterPro" id="IPR036179">
    <property type="entry name" value="Ig-like_dom_sf"/>
</dbReference>
<dbReference type="Proteomes" id="UP001321473">
    <property type="component" value="Unassembled WGS sequence"/>
</dbReference>
<evidence type="ECO:0000259" key="2">
    <source>
        <dbReference type="PROSITE" id="PS50835"/>
    </source>
</evidence>